<organism evidence="1 2">
    <name type="scientific">Favolaschia claudopus</name>
    <dbReference type="NCBI Taxonomy" id="2862362"/>
    <lineage>
        <taxon>Eukaryota</taxon>
        <taxon>Fungi</taxon>
        <taxon>Dikarya</taxon>
        <taxon>Basidiomycota</taxon>
        <taxon>Agaricomycotina</taxon>
        <taxon>Agaricomycetes</taxon>
        <taxon>Agaricomycetidae</taxon>
        <taxon>Agaricales</taxon>
        <taxon>Marasmiineae</taxon>
        <taxon>Mycenaceae</taxon>
        <taxon>Favolaschia</taxon>
    </lineage>
</organism>
<dbReference type="EMBL" id="JAWWNJ010000006">
    <property type="protein sequence ID" value="KAK7053812.1"/>
    <property type="molecule type" value="Genomic_DNA"/>
</dbReference>
<evidence type="ECO:0000313" key="2">
    <source>
        <dbReference type="Proteomes" id="UP001362999"/>
    </source>
</evidence>
<protein>
    <recommendedName>
        <fullName evidence="3">F-box domain-containing protein</fullName>
    </recommendedName>
</protein>
<evidence type="ECO:0000313" key="1">
    <source>
        <dbReference type="EMBL" id="KAK7053812.1"/>
    </source>
</evidence>
<sequence>MPPILLPQELIDKILGLIPSKSTLRTCSLVSHSWLPASRVLLHGSLTISKSDIRRLVGLLRSPENTFTPIVRTLELDTDPDDPALNEQLPPLFARLYTFTYLERLVLCGVQLYTDFKIPLVPSVVSIELIAVLVHSLPILTSFVSYFPNLRKLKIASSSIGAGTSFQTEALHPRLELDTLAIDVSTIGAAFAWLGSSATAPIARTLDISAKSPPTYAINQRISAYLRWLGPRLIHLCITLPSFTGSLDFSVNSSLESLIVHDALSIALEPLPSPTSLPWVVDIAPTTLSFLSLFDNTSTLTTLTFSITGNLFIRRTVISPHMDDFGRKLSALQLKTVRLQLSDDFGTGGRNAVRTSFVSRLPPAVAGSVVIVGGSGM</sequence>
<dbReference type="AlphaFoldDB" id="A0AAW0DTB0"/>
<proteinExistence type="predicted"/>
<accession>A0AAW0DTB0</accession>
<comment type="caution">
    <text evidence="1">The sequence shown here is derived from an EMBL/GenBank/DDBJ whole genome shotgun (WGS) entry which is preliminary data.</text>
</comment>
<dbReference type="Proteomes" id="UP001362999">
    <property type="component" value="Unassembled WGS sequence"/>
</dbReference>
<evidence type="ECO:0008006" key="3">
    <source>
        <dbReference type="Google" id="ProtNLM"/>
    </source>
</evidence>
<keyword evidence="2" id="KW-1185">Reference proteome</keyword>
<name>A0AAW0DTB0_9AGAR</name>
<gene>
    <name evidence="1" type="ORF">R3P38DRAFT_3305234</name>
</gene>
<reference evidence="1 2" key="1">
    <citation type="journal article" date="2024" name="J Genomics">
        <title>Draft genome sequencing and assembly of Favolaschia claudopus CIRM-BRFM 2984 isolated from oak limbs.</title>
        <authorList>
            <person name="Navarro D."/>
            <person name="Drula E."/>
            <person name="Chaduli D."/>
            <person name="Cazenave R."/>
            <person name="Ahrendt S."/>
            <person name="Wang J."/>
            <person name="Lipzen A."/>
            <person name="Daum C."/>
            <person name="Barry K."/>
            <person name="Grigoriev I.V."/>
            <person name="Favel A."/>
            <person name="Rosso M.N."/>
            <person name="Martin F."/>
        </authorList>
    </citation>
    <scope>NUCLEOTIDE SEQUENCE [LARGE SCALE GENOMIC DNA]</scope>
    <source>
        <strain evidence="1 2">CIRM-BRFM 2984</strain>
    </source>
</reference>